<accession>A0A081KGI3</accession>
<keyword evidence="3" id="KW-1185">Reference proteome</keyword>
<protein>
    <recommendedName>
        <fullName evidence="1">DUF1722 domain-containing protein</fullName>
    </recommendedName>
</protein>
<dbReference type="PANTHER" id="PTHR30087">
    <property type="entry name" value="INNER MEMBRANE PROTEIN"/>
    <property type="match status" value="1"/>
</dbReference>
<organism evidence="2 3">
    <name type="scientific">Endozoicomonas elysicola</name>
    <dbReference type="NCBI Taxonomy" id="305900"/>
    <lineage>
        <taxon>Bacteria</taxon>
        <taxon>Pseudomonadati</taxon>
        <taxon>Pseudomonadota</taxon>
        <taxon>Gammaproteobacteria</taxon>
        <taxon>Oceanospirillales</taxon>
        <taxon>Endozoicomonadaceae</taxon>
        <taxon>Endozoicomonas</taxon>
    </lineage>
</organism>
<evidence type="ECO:0000259" key="1">
    <source>
        <dbReference type="Pfam" id="PF08349"/>
    </source>
</evidence>
<dbReference type="eggNOG" id="COG1683">
    <property type="taxonomic scope" value="Bacteria"/>
</dbReference>
<dbReference type="EMBL" id="JOJP01000001">
    <property type="protein sequence ID" value="KEI73259.1"/>
    <property type="molecule type" value="Genomic_DNA"/>
</dbReference>
<dbReference type="PANTHER" id="PTHR30087:SF0">
    <property type="entry name" value="INNER MEMBRANE PROTEIN"/>
    <property type="match status" value="1"/>
</dbReference>
<dbReference type="InterPro" id="IPR017087">
    <property type="entry name" value="UCP037004"/>
</dbReference>
<dbReference type="AlphaFoldDB" id="A0A081KGI3"/>
<dbReference type="InterPro" id="IPR013560">
    <property type="entry name" value="DUF1722"/>
</dbReference>
<dbReference type="InterPro" id="IPR007553">
    <property type="entry name" value="2-thiour_desulf"/>
</dbReference>
<feature type="domain" description="DUF1722" evidence="1">
    <location>
        <begin position="212"/>
        <end position="328"/>
    </location>
</feature>
<dbReference type="Pfam" id="PF08349">
    <property type="entry name" value="DUF1722"/>
    <property type="match status" value="1"/>
</dbReference>
<dbReference type="Proteomes" id="UP000027997">
    <property type="component" value="Unassembled WGS sequence"/>
</dbReference>
<evidence type="ECO:0000313" key="2">
    <source>
        <dbReference type="EMBL" id="KEI73259.1"/>
    </source>
</evidence>
<dbReference type="STRING" id="305900.GV64_23345"/>
<comment type="caution">
    <text evidence="2">The sequence shown here is derived from an EMBL/GenBank/DDBJ whole genome shotgun (WGS) entry which is preliminary data.</text>
</comment>
<dbReference type="PIRSF" id="PIRSF037004">
    <property type="entry name" value="UCP037004"/>
    <property type="match status" value="1"/>
</dbReference>
<reference evidence="2 3" key="1">
    <citation type="submission" date="2014-06" db="EMBL/GenBank/DDBJ databases">
        <title>Whole Genome Sequences of Three Symbiotic Endozoicomonas Bacteria.</title>
        <authorList>
            <person name="Neave M.J."/>
            <person name="Apprill A."/>
            <person name="Voolstra C.R."/>
        </authorList>
    </citation>
    <scope>NUCLEOTIDE SEQUENCE [LARGE SCALE GENOMIC DNA]</scope>
    <source>
        <strain evidence="2 3">DSM 22380</strain>
    </source>
</reference>
<sequence length="337" mass="38234">MPEPEKQITLGVSSCLLGHKVRYNGGHKRSSFCVNTLDNFFHFEPVCPEMAIGLGTPREPIRLVGELAETSKTSGQSSSSAPDKLLKIRVVGTEDASLDVTDALEHYGHEMSDQLSHICGYILMQKSPSCGMERVKVYHENGHPLGESAPGAYAKAFMESNPLLPVEEEGRLHDPVLCENFFTRVYAYDRWQKMVLAHPSYAALVDFHSMHKYMIMAHYPQGYELLGQIVAKGSKAPLETLLDEYFQGFMIALKRRANRKSHTNTMMHILGYVKKNVDSKERNQLLKLIEEYRQEMVPLIAPMTMLRHFIENHGSAYIQNQTYLTPHPDQLGLRNRL</sequence>
<proteinExistence type="predicted"/>
<name>A0A081KGI3_9GAMM</name>
<dbReference type="Pfam" id="PF04463">
    <property type="entry name" value="2-thiour_desulf"/>
    <property type="match status" value="1"/>
</dbReference>
<gene>
    <name evidence="2" type="ORF">GV64_23345</name>
</gene>
<evidence type="ECO:0000313" key="3">
    <source>
        <dbReference type="Proteomes" id="UP000027997"/>
    </source>
</evidence>
<dbReference type="eggNOG" id="COG3272">
    <property type="taxonomic scope" value="Bacteria"/>
</dbReference>